<dbReference type="SUPFAM" id="SSF56219">
    <property type="entry name" value="DNase I-like"/>
    <property type="match status" value="1"/>
</dbReference>
<reference evidence="2 3" key="1">
    <citation type="journal article" date="2018" name="Sci. Data">
        <title>The draft genome sequence of cork oak.</title>
        <authorList>
            <person name="Ramos A.M."/>
            <person name="Usie A."/>
            <person name="Barbosa P."/>
            <person name="Barros P.M."/>
            <person name="Capote T."/>
            <person name="Chaves I."/>
            <person name="Simoes F."/>
            <person name="Abreu I."/>
            <person name="Carrasquinho I."/>
            <person name="Faro C."/>
            <person name="Guimaraes J.B."/>
            <person name="Mendonca D."/>
            <person name="Nobrega F."/>
            <person name="Rodrigues L."/>
            <person name="Saibo N.J.M."/>
            <person name="Varela M.C."/>
            <person name="Egas C."/>
            <person name="Matos J."/>
            <person name="Miguel C.M."/>
            <person name="Oliveira M.M."/>
            <person name="Ricardo C.P."/>
            <person name="Goncalves S."/>
        </authorList>
    </citation>
    <scope>NUCLEOTIDE SEQUENCE [LARGE SCALE GENOMIC DNA]</scope>
    <source>
        <strain evidence="3">cv. HL8</strain>
    </source>
</reference>
<sequence>MQGFRDAIDFCGLKDLGFNGFPFTWCNRRPGDQNVWVRLDRGLATVEWMLQFTTCRIHHLDAFHFDHKPILLISDSEQKRFYRKGRPFRFEARWLKDNSCEEVVKNSWQEVSDPSPICMVTKQIINCQDNLRIWNRDTFGHVRLSLVEKLKELKGAEERGLYKSDLAHIHQLRADIQALMSKEETMWKQRSYVEWLNEGDQNTRYFHCRANQRNKCSYILGFEDEVGDWIEEEGRMGEMVVEYFANIFTTSNPSGFDEVLEGMLSTVTEDKNSDLNRPFLAEQVQRALHQMAPLTAPGPDGMSRIFYKSFWHIVGNDVIMAILSALNTGVVPESINTTFIALIPKILEPKKVSYFRPISLCNVIYKLIAKVLVNRLKKMLPFVVSDTYSAFLSGRLITYNILVAFETLHYLKRKTPGKLGFMALKLDMSKAYDRVEWSFLEKAMLHLRFPERFVKIIMSCVTSVSYSVLLNGKPTGNIKPSRGLR</sequence>
<evidence type="ECO:0000313" key="3">
    <source>
        <dbReference type="Proteomes" id="UP000237347"/>
    </source>
</evidence>
<evidence type="ECO:0000313" key="2">
    <source>
        <dbReference type="EMBL" id="KAK7853179.1"/>
    </source>
</evidence>
<dbReference type="InterPro" id="IPR052343">
    <property type="entry name" value="Retrotransposon-Effector_Assoc"/>
</dbReference>
<dbReference type="Gene3D" id="3.60.10.10">
    <property type="entry name" value="Endonuclease/exonuclease/phosphatase"/>
    <property type="match status" value="1"/>
</dbReference>
<accession>A0AAW0LNV6</accession>
<dbReference type="CDD" id="cd01650">
    <property type="entry name" value="RT_nLTR_like"/>
    <property type="match status" value="1"/>
</dbReference>
<dbReference type="Proteomes" id="UP000237347">
    <property type="component" value="Unassembled WGS sequence"/>
</dbReference>
<keyword evidence="3" id="KW-1185">Reference proteome</keyword>
<gene>
    <name evidence="2" type="primary">YTX2_2</name>
    <name evidence="2" type="ORF">CFP56_036879</name>
</gene>
<evidence type="ECO:0000259" key="1">
    <source>
        <dbReference type="Pfam" id="PF00078"/>
    </source>
</evidence>
<dbReference type="Pfam" id="PF00078">
    <property type="entry name" value="RVT_1"/>
    <property type="match status" value="1"/>
</dbReference>
<comment type="caution">
    <text evidence="2">The sequence shown here is derived from an EMBL/GenBank/DDBJ whole genome shotgun (WGS) entry which is preliminary data.</text>
</comment>
<dbReference type="AlphaFoldDB" id="A0AAW0LNV6"/>
<dbReference type="InterPro" id="IPR036691">
    <property type="entry name" value="Endo/exonu/phosph_ase_sf"/>
</dbReference>
<dbReference type="SUPFAM" id="SSF56672">
    <property type="entry name" value="DNA/RNA polymerases"/>
    <property type="match status" value="1"/>
</dbReference>
<proteinExistence type="predicted"/>
<dbReference type="InterPro" id="IPR043502">
    <property type="entry name" value="DNA/RNA_pol_sf"/>
</dbReference>
<dbReference type="PANTHER" id="PTHR46890">
    <property type="entry name" value="NON-LTR RETROLELEMENT REVERSE TRANSCRIPTASE-LIKE PROTEIN-RELATED"/>
    <property type="match status" value="1"/>
</dbReference>
<organism evidence="2 3">
    <name type="scientific">Quercus suber</name>
    <name type="common">Cork oak</name>
    <dbReference type="NCBI Taxonomy" id="58331"/>
    <lineage>
        <taxon>Eukaryota</taxon>
        <taxon>Viridiplantae</taxon>
        <taxon>Streptophyta</taxon>
        <taxon>Embryophyta</taxon>
        <taxon>Tracheophyta</taxon>
        <taxon>Spermatophyta</taxon>
        <taxon>Magnoliopsida</taxon>
        <taxon>eudicotyledons</taxon>
        <taxon>Gunneridae</taxon>
        <taxon>Pentapetalae</taxon>
        <taxon>rosids</taxon>
        <taxon>fabids</taxon>
        <taxon>Fagales</taxon>
        <taxon>Fagaceae</taxon>
        <taxon>Quercus</taxon>
    </lineage>
</organism>
<name>A0AAW0LNV6_QUESU</name>
<dbReference type="EMBL" id="PKMF04000068">
    <property type="protein sequence ID" value="KAK7853179.1"/>
    <property type="molecule type" value="Genomic_DNA"/>
</dbReference>
<dbReference type="InterPro" id="IPR000477">
    <property type="entry name" value="RT_dom"/>
</dbReference>
<protein>
    <submittedName>
        <fullName evidence="2">Transposon tx1 uncharacterized 149 kDa protein</fullName>
    </submittedName>
</protein>
<feature type="domain" description="Reverse transcriptase" evidence="1">
    <location>
        <begin position="349"/>
        <end position="479"/>
    </location>
</feature>
<dbReference type="PANTHER" id="PTHR46890:SF48">
    <property type="entry name" value="RNA-DIRECTED DNA POLYMERASE"/>
    <property type="match status" value="1"/>
</dbReference>